<feature type="domain" description="Guanylate cyclase" evidence="2">
    <location>
        <begin position="428"/>
        <end position="560"/>
    </location>
</feature>
<dbReference type="Pfam" id="PF05226">
    <property type="entry name" value="CHASE2"/>
    <property type="match status" value="1"/>
</dbReference>
<keyword evidence="4" id="KW-1185">Reference proteome</keyword>
<dbReference type="InterPro" id="IPR050697">
    <property type="entry name" value="Adenylyl/Guanylyl_Cyclase_3/4"/>
</dbReference>
<evidence type="ECO:0000313" key="4">
    <source>
        <dbReference type="Proteomes" id="UP000482155"/>
    </source>
</evidence>
<feature type="transmembrane region" description="Helical" evidence="1">
    <location>
        <begin position="310"/>
        <end position="331"/>
    </location>
</feature>
<dbReference type="InterPro" id="IPR007890">
    <property type="entry name" value="CHASE2"/>
</dbReference>
<dbReference type="Proteomes" id="UP000482155">
    <property type="component" value="Unassembled WGS sequence"/>
</dbReference>
<dbReference type="GO" id="GO:0009190">
    <property type="term" value="P:cyclic nucleotide biosynthetic process"/>
    <property type="evidence" value="ECO:0007669"/>
    <property type="project" value="InterPro"/>
</dbReference>
<protein>
    <submittedName>
        <fullName evidence="3">Adenylate/guanylate cyclase domain-containing protein</fullName>
    </submittedName>
</protein>
<evidence type="ECO:0000256" key="1">
    <source>
        <dbReference type="SAM" id="Phobius"/>
    </source>
</evidence>
<keyword evidence="1" id="KW-0472">Membrane</keyword>
<dbReference type="GO" id="GO:0004016">
    <property type="term" value="F:adenylate cyclase activity"/>
    <property type="evidence" value="ECO:0007669"/>
    <property type="project" value="UniProtKB-ARBA"/>
</dbReference>
<dbReference type="SMART" id="SM01080">
    <property type="entry name" value="CHASE2"/>
    <property type="match status" value="1"/>
</dbReference>
<organism evidence="3 4">
    <name type="scientific">Noviherbaspirillum galbum</name>
    <dbReference type="NCBI Taxonomy" id="2709383"/>
    <lineage>
        <taxon>Bacteria</taxon>
        <taxon>Pseudomonadati</taxon>
        <taxon>Pseudomonadota</taxon>
        <taxon>Betaproteobacteria</taxon>
        <taxon>Burkholderiales</taxon>
        <taxon>Oxalobacteraceae</taxon>
        <taxon>Noviherbaspirillum</taxon>
    </lineage>
</organism>
<keyword evidence="1" id="KW-1133">Transmembrane helix</keyword>
<gene>
    <name evidence="3" type="ORF">G3574_07385</name>
</gene>
<keyword evidence="1" id="KW-0812">Transmembrane</keyword>
<dbReference type="SUPFAM" id="SSF55073">
    <property type="entry name" value="Nucleotide cyclase"/>
    <property type="match status" value="1"/>
</dbReference>
<evidence type="ECO:0000259" key="2">
    <source>
        <dbReference type="PROSITE" id="PS50125"/>
    </source>
</evidence>
<name>A0A6B3SNP8_9BURK</name>
<dbReference type="InterPro" id="IPR001054">
    <property type="entry name" value="A/G_cyclase"/>
</dbReference>
<feature type="transmembrane region" description="Helical" evidence="1">
    <location>
        <begin position="364"/>
        <end position="383"/>
    </location>
</feature>
<proteinExistence type="predicted"/>
<feature type="transmembrane region" description="Helical" evidence="1">
    <location>
        <begin position="338"/>
        <end position="358"/>
    </location>
</feature>
<comment type="caution">
    <text evidence="3">The sequence shown here is derived from an EMBL/GenBank/DDBJ whole genome shotgun (WGS) entry which is preliminary data.</text>
</comment>
<dbReference type="PANTHER" id="PTHR43081">
    <property type="entry name" value="ADENYLATE CYCLASE, TERMINAL-DIFFERENTIATION SPECIFIC-RELATED"/>
    <property type="match status" value="1"/>
</dbReference>
<dbReference type="PROSITE" id="PS50125">
    <property type="entry name" value="GUANYLATE_CYCLASE_2"/>
    <property type="match status" value="1"/>
</dbReference>
<dbReference type="CDD" id="cd07302">
    <property type="entry name" value="CHD"/>
    <property type="match status" value="1"/>
</dbReference>
<accession>A0A6B3SNP8</accession>
<dbReference type="GO" id="GO:0035556">
    <property type="term" value="P:intracellular signal transduction"/>
    <property type="evidence" value="ECO:0007669"/>
    <property type="project" value="InterPro"/>
</dbReference>
<evidence type="ECO:0000313" key="3">
    <source>
        <dbReference type="EMBL" id="NEX60895.1"/>
    </source>
</evidence>
<dbReference type="InterPro" id="IPR029787">
    <property type="entry name" value="Nucleotide_cyclase"/>
</dbReference>
<reference evidence="3 4" key="1">
    <citation type="submission" date="2020-02" db="EMBL/GenBank/DDBJ databases">
        <authorList>
            <person name="Kim M.K."/>
        </authorList>
    </citation>
    <scope>NUCLEOTIDE SEQUENCE [LARGE SCALE GENOMIC DNA]</scope>
    <source>
        <strain evidence="3 4">17J57-3</strain>
    </source>
</reference>
<dbReference type="PANTHER" id="PTHR43081:SF1">
    <property type="entry name" value="ADENYLATE CYCLASE, TERMINAL-DIFFERENTIATION SPECIFIC"/>
    <property type="match status" value="1"/>
</dbReference>
<sequence length="611" mass="65727">MSPTKAASSASRLTLARAMIALLAVVVTAWVQWSPPLATSFLPSEWLRDQFIRMQATEKAENRVVVIDINEASLKAAGPWPWPRERLADLVEKLIGPYEARGVALDLVFPEPGSDGGDQRLAMLAEQGPVVMAQAFDYETRPLPVKVGTIAGGMPATGKPMPVATGFIGNHSGFGRAAHPGNIGFVPDPDGTIRRLPMLTRFDGRQFPTLSLALVQCCSGKPAPAVEGMRRIPFERELSAYTVISASSILDQSVPPAMVAGKLALVGSSSLGLSDRVSTPLDPSTPGMLIHAIQASRLLDEQAGQAPARLPGTAIALAFSLVVALAAAYAFPRLSAVLNVGLLAASAVAWLALAYIVTPHDPDLAAMGPLASILFLLSIAVPYDWQVTQRKSRQLLDTLRQYVAQAVVDELLRRDLKDPLSPQRLDVTTLIADMEGYTHQVESLSMEESGKLTRDFLDCLTRPVIELGGTLDKYTGDGLVAFWGAPLPLEEHADRALDAAGRILKEVQAFSAMREQMGFPKVRVRIGIESGLALAGDFGSSFRSIYTAVGDSVNTASRLEQMAREYPHSVIIGEGTAERAKRHELRFLAERMLRGKEKPTKLFTLAAGENG</sequence>
<dbReference type="AlphaFoldDB" id="A0A6B3SNP8"/>
<dbReference type="Pfam" id="PF00211">
    <property type="entry name" value="Guanylate_cyc"/>
    <property type="match status" value="1"/>
</dbReference>
<dbReference type="SMART" id="SM00044">
    <property type="entry name" value="CYCc"/>
    <property type="match status" value="1"/>
</dbReference>
<dbReference type="EMBL" id="JAAIVB010000021">
    <property type="protein sequence ID" value="NEX60895.1"/>
    <property type="molecule type" value="Genomic_DNA"/>
</dbReference>
<dbReference type="Gene3D" id="3.30.70.1230">
    <property type="entry name" value="Nucleotide cyclase"/>
    <property type="match status" value="1"/>
</dbReference>
<dbReference type="RefSeq" id="WP_163961569.1">
    <property type="nucleotide sequence ID" value="NZ_JAAIVB010000021.1"/>
</dbReference>